<keyword evidence="2" id="KW-1185">Reference proteome</keyword>
<protein>
    <recommendedName>
        <fullName evidence="3">Protein BPS1, chloroplastic</fullName>
    </recommendedName>
</protein>
<gene>
    <name evidence="1" type="ORF">D0Y65_029658</name>
</gene>
<dbReference type="GO" id="GO:0048367">
    <property type="term" value="P:shoot system development"/>
    <property type="evidence" value="ECO:0007669"/>
    <property type="project" value="InterPro"/>
</dbReference>
<dbReference type="InterPro" id="IPR004320">
    <property type="entry name" value="BPS1_pln"/>
</dbReference>
<sequence length="446" mass="50472">MTFTPFSPKSHHQSRSKSLPCRQHPLILQCNQHLGSLEASPSDNSTSSSSSLFRHKLTGLQTLHDCIEKLVRLPLTQEVLVQERQEKWVDELLDGSLRLLDVCTVAKDSLLHMKECARELQSIMRRKRGGEMEVAAEVRKFLASRKVIKKAILKALENLQATVKKAKFPPSNKDNPTVTLASLFKDVQVITLSILESLLNFISGPAQSKPSKWSLVSKLMHNKKVTTTTQESDPNEFSNVDAALQSFVFHMTRKADSISHLQNQLEDLESVIQGFVEGLETLFKREMPKKLHIPKVSGLVQLQICIQKLLFNQRLKKRSLQLHTPVANHRSGIETLYALPSTHLFPKKKKWQPLKRKHKALYIFAATACPLVSQLEEQLQRLRCSEATSSLSSSSVCHKLNDTLDLHDYTDKLLQLPIEQQVLAQECNDKCVDDLLEGSLRLLDIC</sequence>
<proteinExistence type="predicted"/>
<dbReference type="Pfam" id="PF03087">
    <property type="entry name" value="BPS1"/>
    <property type="match status" value="2"/>
</dbReference>
<name>A0A445I085_GLYSO</name>
<dbReference type="PANTHER" id="PTHR33070:SF129">
    <property type="entry name" value="DUF241 DOMAIN PROTEIN"/>
    <property type="match status" value="1"/>
</dbReference>
<evidence type="ECO:0000313" key="2">
    <source>
        <dbReference type="Proteomes" id="UP000289340"/>
    </source>
</evidence>
<dbReference type="AlphaFoldDB" id="A0A445I085"/>
<evidence type="ECO:0008006" key="3">
    <source>
        <dbReference type="Google" id="ProtNLM"/>
    </source>
</evidence>
<comment type="caution">
    <text evidence="1">The sequence shown here is derived from an EMBL/GenBank/DDBJ whole genome shotgun (WGS) entry which is preliminary data.</text>
</comment>
<dbReference type="Proteomes" id="UP000289340">
    <property type="component" value="Chromosome 11"/>
</dbReference>
<evidence type="ECO:0000313" key="1">
    <source>
        <dbReference type="EMBL" id="RZB79488.1"/>
    </source>
</evidence>
<accession>A0A445I085</accession>
<reference evidence="1 2" key="1">
    <citation type="submission" date="2018-09" db="EMBL/GenBank/DDBJ databases">
        <title>A high-quality reference genome of wild soybean provides a powerful tool to mine soybean genomes.</title>
        <authorList>
            <person name="Xie M."/>
            <person name="Chung C.Y.L."/>
            <person name="Li M.-W."/>
            <person name="Wong F.-L."/>
            <person name="Chan T.-F."/>
            <person name="Lam H.-M."/>
        </authorList>
    </citation>
    <scope>NUCLEOTIDE SEQUENCE [LARGE SCALE GENOMIC DNA]</scope>
    <source>
        <strain evidence="2">cv. W05</strain>
        <tissue evidence="1">Hypocotyl of etiolated seedlings</tissue>
    </source>
</reference>
<dbReference type="EMBL" id="QZWG01000011">
    <property type="protein sequence ID" value="RZB79488.1"/>
    <property type="molecule type" value="Genomic_DNA"/>
</dbReference>
<organism evidence="1 2">
    <name type="scientific">Glycine soja</name>
    <name type="common">Wild soybean</name>
    <dbReference type="NCBI Taxonomy" id="3848"/>
    <lineage>
        <taxon>Eukaryota</taxon>
        <taxon>Viridiplantae</taxon>
        <taxon>Streptophyta</taxon>
        <taxon>Embryophyta</taxon>
        <taxon>Tracheophyta</taxon>
        <taxon>Spermatophyta</taxon>
        <taxon>Magnoliopsida</taxon>
        <taxon>eudicotyledons</taxon>
        <taxon>Gunneridae</taxon>
        <taxon>Pentapetalae</taxon>
        <taxon>rosids</taxon>
        <taxon>fabids</taxon>
        <taxon>Fabales</taxon>
        <taxon>Fabaceae</taxon>
        <taxon>Papilionoideae</taxon>
        <taxon>50 kb inversion clade</taxon>
        <taxon>NPAAA clade</taxon>
        <taxon>indigoferoid/millettioid clade</taxon>
        <taxon>Phaseoleae</taxon>
        <taxon>Glycine</taxon>
        <taxon>Glycine subgen. Soja</taxon>
    </lineage>
</organism>
<dbReference type="GO" id="GO:0048364">
    <property type="term" value="P:root development"/>
    <property type="evidence" value="ECO:0007669"/>
    <property type="project" value="InterPro"/>
</dbReference>
<dbReference type="PANTHER" id="PTHR33070">
    <property type="entry name" value="OS06G0725500 PROTEIN"/>
    <property type="match status" value="1"/>
</dbReference>